<dbReference type="InterPro" id="IPR036237">
    <property type="entry name" value="Xyl_isomerase-like_sf"/>
</dbReference>
<accession>A0A1I5YQ93</accession>
<gene>
    <name evidence="2" type="ORF">SAMN05444406_1579</name>
</gene>
<proteinExistence type="predicted"/>
<protein>
    <submittedName>
        <fullName evidence="2">Xylose isomerase-like TIM barrel</fullName>
    </submittedName>
</protein>
<reference evidence="2 3" key="1">
    <citation type="submission" date="2016-10" db="EMBL/GenBank/DDBJ databases">
        <authorList>
            <person name="de Groot N.N."/>
        </authorList>
    </citation>
    <scope>NUCLEOTIDE SEQUENCE [LARGE SCALE GENOMIC DNA]</scope>
    <source>
        <strain evidence="2 3">DSM 20678</strain>
    </source>
</reference>
<dbReference type="STRING" id="937334.SAMN05444406_1579"/>
<dbReference type="InterPro" id="IPR013022">
    <property type="entry name" value="Xyl_isomerase-like_TIM-brl"/>
</dbReference>
<name>A0A1I5YQ93_9FIRM</name>
<dbReference type="AlphaFoldDB" id="A0A1I5YQ93"/>
<dbReference type="GO" id="GO:0016853">
    <property type="term" value="F:isomerase activity"/>
    <property type="evidence" value="ECO:0007669"/>
    <property type="project" value="UniProtKB-KW"/>
</dbReference>
<evidence type="ECO:0000259" key="1">
    <source>
        <dbReference type="Pfam" id="PF01261"/>
    </source>
</evidence>
<keyword evidence="2" id="KW-0413">Isomerase</keyword>
<feature type="domain" description="Xylose isomerase-like TIM barrel" evidence="1">
    <location>
        <begin position="3"/>
        <end position="90"/>
    </location>
</feature>
<evidence type="ECO:0000313" key="2">
    <source>
        <dbReference type="EMBL" id="SFQ46421.1"/>
    </source>
</evidence>
<dbReference type="Gene3D" id="3.20.20.150">
    <property type="entry name" value="Divalent-metal-dependent TIM barrel enzymes"/>
    <property type="match status" value="1"/>
</dbReference>
<dbReference type="Proteomes" id="UP000198577">
    <property type="component" value="Unassembled WGS sequence"/>
</dbReference>
<organism evidence="2 3">
    <name type="scientific">Caldicoprobacter faecalis</name>
    <dbReference type="NCBI Taxonomy" id="937334"/>
    <lineage>
        <taxon>Bacteria</taxon>
        <taxon>Bacillati</taxon>
        <taxon>Bacillota</taxon>
        <taxon>Clostridia</taxon>
        <taxon>Caldicoprobacterales</taxon>
        <taxon>Caldicoprobacteraceae</taxon>
        <taxon>Caldicoprobacter</taxon>
    </lineage>
</organism>
<dbReference type="EMBL" id="FOXR01000057">
    <property type="protein sequence ID" value="SFQ46421.1"/>
    <property type="molecule type" value="Genomic_DNA"/>
</dbReference>
<keyword evidence="3" id="KW-1185">Reference proteome</keyword>
<evidence type="ECO:0000313" key="3">
    <source>
        <dbReference type="Proteomes" id="UP000198577"/>
    </source>
</evidence>
<dbReference type="Pfam" id="PF01261">
    <property type="entry name" value="AP_endonuc_2"/>
    <property type="match status" value="1"/>
</dbReference>
<dbReference type="SUPFAM" id="SSF51658">
    <property type="entry name" value="Xylose isomerase-like"/>
    <property type="match status" value="1"/>
</dbReference>
<sequence length="114" mass="13800">MIKTMEEVQHPYVGVLWDIHHPYRFMGESVFLTYNRLKRYIRHVHVKDSQMEKGRVRYCLIGQGDIPIKEAIDLLQDDYKGYISLEWLKRWYYDLEEPGIVFSHFIHAIRGMLK</sequence>